<accession>A0A923MKU5</accession>
<evidence type="ECO:0000256" key="3">
    <source>
        <dbReference type="ARBA" id="ARBA00022679"/>
    </source>
</evidence>
<dbReference type="GO" id="GO:0004180">
    <property type="term" value="F:carboxypeptidase activity"/>
    <property type="evidence" value="ECO:0007669"/>
    <property type="project" value="UniProtKB-ARBA"/>
</dbReference>
<dbReference type="InterPro" id="IPR038063">
    <property type="entry name" value="Transpep_catalytic_dom"/>
</dbReference>
<evidence type="ECO:0000256" key="9">
    <source>
        <dbReference type="SAM" id="SignalP"/>
    </source>
</evidence>
<proteinExistence type="inferred from homology"/>
<feature type="region of interest" description="Disordered" evidence="8">
    <location>
        <begin position="39"/>
        <end position="90"/>
    </location>
</feature>
<sequence>MPHDPAHVPQPSRVGPLLRGCIGLCAALVLGSALAAPEPAHKQGSSATQVAKAKKKAVKPKGKTTAKAPGKATAKAREQKPGPLADFGGTTASPEVVHIANWASYTRNPGGRGFVVIDKKQARMYVFDRSGKLKGNSQVLLGKAVGDTSAPGVGNKPLAQLKESEKTTPAGRFLALPGKNMRGDDIIWIDYNAAVSMHRMHSVSASEKRADRMASETPDDNRISNGCVNVPPSFYNKVLRPTVLKQGAYVYVLPETRTPQQMFGSYDVPAAGKATAVAKDGGDAAKKSAKS</sequence>
<dbReference type="GO" id="GO:0071555">
    <property type="term" value="P:cell wall organization"/>
    <property type="evidence" value="ECO:0007669"/>
    <property type="project" value="UniProtKB-UniRule"/>
</dbReference>
<evidence type="ECO:0000259" key="10">
    <source>
        <dbReference type="PROSITE" id="PS52029"/>
    </source>
</evidence>
<comment type="caution">
    <text evidence="11">The sequence shown here is derived from an EMBL/GenBank/DDBJ whole genome shotgun (WGS) entry which is preliminary data.</text>
</comment>
<dbReference type="PROSITE" id="PS52029">
    <property type="entry name" value="LD_TPASE"/>
    <property type="match status" value="1"/>
</dbReference>
<reference evidence="11" key="1">
    <citation type="submission" date="2020-08" db="EMBL/GenBank/DDBJ databases">
        <title>Ramlibacter sp. USB13 16S ribosomal RNA gene genome sequencing and assembly.</title>
        <authorList>
            <person name="Kang M."/>
        </authorList>
    </citation>
    <scope>NUCLEOTIDE SEQUENCE</scope>
    <source>
        <strain evidence="11">USB13</strain>
    </source>
</reference>
<dbReference type="AlphaFoldDB" id="A0A923MKU5"/>
<evidence type="ECO:0000256" key="7">
    <source>
        <dbReference type="PROSITE-ProRule" id="PRU01373"/>
    </source>
</evidence>
<feature type="chain" id="PRO_5037172804" evidence="9">
    <location>
        <begin position="36"/>
        <end position="291"/>
    </location>
</feature>
<keyword evidence="4 7" id="KW-0133">Cell shape</keyword>
<dbReference type="InterPro" id="IPR005490">
    <property type="entry name" value="LD_TPept_cat_dom"/>
</dbReference>
<feature type="active site" description="Nucleophile" evidence="7">
    <location>
        <position position="227"/>
    </location>
</feature>
<feature type="signal peptide" evidence="9">
    <location>
        <begin position="1"/>
        <end position="35"/>
    </location>
</feature>
<gene>
    <name evidence="11" type="ORF">H8N03_00350</name>
</gene>
<feature type="domain" description="L,D-TPase catalytic" evidence="10">
    <location>
        <begin position="113"/>
        <end position="253"/>
    </location>
</feature>
<evidence type="ECO:0000256" key="2">
    <source>
        <dbReference type="ARBA" id="ARBA00005992"/>
    </source>
</evidence>
<keyword evidence="3" id="KW-0808">Transferase</keyword>
<dbReference type="SUPFAM" id="SSF141523">
    <property type="entry name" value="L,D-transpeptidase catalytic domain-like"/>
    <property type="match status" value="1"/>
</dbReference>
<keyword evidence="9" id="KW-0732">Signal</keyword>
<feature type="active site" description="Proton donor/acceptor" evidence="7">
    <location>
        <position position="198"/>
    </location>
</feature>
<evidence type="ECO:0000256" key="4">
    <source>
        <dbReference type="ARBA" id="ARBA00022960"/>
    </source>
</evidence>
<evidence type="ECO:0000313" key="12">
    <source>
        <dbReference type="Proteomes" id="UP000608513"/>
    </source>
</evidence>
<keyword evidence="5 7" id="KW-0573">Peptidoglycan synthesis</keyword>
<keyword evidence="12" id="KW-1185">Reference proteome</keyword>
<feature type="compositionally biased region" description="Basic residues" evidence="8">
    <location>
        <begin position="52"/>
        <end position="64"/>
    </location>
</feature>
<evidence type="ECO:0000256" key="6">
    <source>
        <dbReference type="ARBA" id="ARBA00023316"/>
    </source>
</evidence>
<comment type="similarity">
    <text evidence="2">Belongs to the YkuD family.</text>
</comment>
<comment type="pathway">
    <text evidence="1 7">Cell wall biogenesis; peptidoglycan biosynthesis.</text>
</comment>
<protein>
    <submittedName>
        <fullName evidence="11">L,D-transpeptidase</fullName>
    </submittedName>
</protein>
<keyword evidence="6 7" id="KW-0961">Cell wall biogenesis/degradation</keyword>
<evidence type="ECO:0000256" key="1">
    <source>
        <dbReference type="ARBA" id="ARBA00004752"/>
    </source>
</evidence>
<name>A0A923MKU5_9BURK</name>
<evidence type="ECO:0000256" key="5">
    <source>
        <dbReference type="ARBA" id="ARBA00022984"/>
    </source>
</evidence>
<dbReference type="GO" id="GO:0009252">
    <property type="term" value="P:peptidoglycan biosynthetic process"/>
    <property type="evidence" value="ECO:0007669"/>
    <property type="project" value="UniProtKB-KW"/>
</dbReference>
<dbReference type="EMBL" id="JACORT010000001">
    <property type="protein sequence ID" value="MBC5781370.1"/>
    <property type="molecule type" value="Genomic_DNA"/>
</dbReference>
<dbReference type="CDD" id="cd16913">
    <property type="entry name" value="YkuD_like"/>
    <property type="match status" value="1"/>
</dbReference>
<evidence type="ECO:0000256" key="8">
    <source>
        <dbReference type="SAM" id="MobiDB-lite"/>
    </source>
</evidence>
<organism evidence="11 12">
    <name type="scientific">Ramlibacter cellulosilyticus</name>
    <dbReference type="NCBI Taxonomy" id="2764187"/>
    <lineage>
        <taxon>Bacteria</taxon>
        <taxon>Pseudomonadati</taxon>
        <taxon>Pseudomonadota</taxon>
        <taxon>Betaproteobacteria</taxon>
        <taxon>Burkholderiales</taxon>
        <taxon>Comamonadaceae</taxon>
        <taxon>Ramlibacter</taxon>
    </lineage>
</organism>
<dbReference type="GO" id="GO:0008360">
    <property type="term" value="P:regulation of cell shape"/>
    <property type="evidence" value="ECO:0007669"/>
    <property type="project" value="UniProtKB-UniRule"/>
</dbReference>
<dbReference type="Proteomes" id="UP000608513">
    <property type="component" value="Unassembled WGS sequence"/>
</dbReference>
<evidence type="ECO:0000313" key="11">
    <source>
        <dbReference type="EMBL" id="MBC5781370.1"/>
    </source>
</evidence>
<dbReference type="RefSeq" id="WP_187074135.1">
    <property type="nucleotide sequence ID" value="NZ_JACORT010000001.1"/>
</dbReference>
<dbReference type="GO" id="GO:0016740">
    <property type="term" value="F:transferase activity"/>
    <property type="evidence" value="ECO:0007669"/>
    <property type="project" value="UniProtKB-KW"/>
</dbReference>